<evidence type="ECO:0000256" key="3">
    <source>
        <dbReference type="ARBA" id="ARBA00023163"/>
    </source>
</evidence>
<feature type="domain" description="HTH araC/xylS-type" evidence="4">
    <location>
        <begin position="280"/>
        <end position="378"/>
    </location>
</feature>
<reference evidence="5 6" key="1">
    <citation type="submission" date="2019-02" db="EMBL/GenBank/DDBJ databases">
        <title>Deep-cultivation of Planctomycetes and their phenomic and genomic characterization uncovers novel biology.</title>
        <authorList>
            <person name="Wiegand S."/>
            <person name="Jogler M."/>
            <person name="Boedeker C."/>
            <person name="Pinto D."/>
            <person name="Vollmers J."/>
            <person name="Rivas-Marin E."/>
            <person name="Kohn T."/>
            <person name="Peeters S.H."/>
            <person name="Heuer A."/>
            <person name="Rast P."/>
            <person name="Oberbeckmann S."/>
            <person name="Bunk B."/>
            <person name="Jeske O."/>
            <person name="Meyerdierks A."/>
            <person name="Storesund J.E."/>
            <person name="Kallscheuer N."/>
            <person name="Luecker S."/>
            <person name="Lage O.M."/>
            <person name="Pohl T."/>
            <person name="Merkel B.J."/>
            <person name="Hornburger P."/>
            <person name="Mueller R.-W."/>
            <person name="Bruemmer F."/>
            <person name="Labrenz M."/>
            <person name="Spormann A.M."/>
            <person name="Op Den Camp H."/>
            <person name="Overmann J."/>
            <person name="Amann R."/>
            <person name="Jetten M.S.M."/>
            <person name="Mascher T."/>
            <person name="Medema M.H."/>
            <person name="Devos D.P."/>
            <person name="Kaster A.-K."/>
            <person name="Ovreas L."/>
            <person name="Rohde M."/>
            <person name="Galperin M.Y."/>
            <person name="Jogler C."/>
        </authorList>
    </citation>
    <scope>NUCLEOTIDE SEQUENCE [LARGE SCALE GENOMIC DNA]</scope>
    <source>
        <strain evidence="5 6">Pla22</strain>
    </source>
</reference>
<dbReference type="CDD" id="cd01543">
    <property type="entry name" value="PBP1_XylR"/>
    <property type="match status" value="1"/>
</dbReference>
<keyword evidence="6" id="KW-1185">Reference proteome</keyword>
<protein>
    <submittedName>
        <fullName evidence="5">Xylose operon regulatory protein</fullName>
    </submittedName>
</protein>
<keyword evidence="1" id="KW-0805">Transcription regulation</keyword>
<dbReference type="Pfam" id="PF12833">
    <property type="entry name" value="HTH_18"/>
    <property type="match status" value="1"/>
</dbReference>
<comment type="caution">
    <text evidence="5">The sequence shown here is derived from an EMBL/GenBank/DDBJ whole genome shotgun (WGS) entry which is preliminary data.</text>
</comment>
<evidence type="ECO:0000313" key="5">
    <source>
        <dbReference type="EMBL" id="TWT52552.1"/>
    </source>
</evidence>
<dbReference type="SMART" id="SM00342">
    <property type="entry name" value="HTH_ARAC"/>
    <property type="match status" value="1"/>
</dbReference>
<evidence type="ECO:0000313" key="6">
    <source>
        <dbReference type="Proteomes" id="UP000316598"/>
    </source>
</evidence>
<dbReference type="InterPro" id="IPR018060">
    <property type="entry name" value="HTH_AraC"/>
</dbReference>
<dbReference type="EMBL" id="SJPI01000001">
    <property type="protein sequence ID" value="TWT52552.1"/>
    <property type="molecule type" value="Genomic_DNA"/>
</dbReference>
<gene>
    <name evidence="5" type="primary">xylR_1</name>
    <name evidence="5" type="ORF">Pla22_01760</name>
</gene>
<dbReference type="GO" id="GO:0000976">
    <property type="term" value="F:transcription cis-regulatory region binding"/>
    <property type="evidence" value="ECO:0007669"/>
    <property type="project" value="TreeGrafter"/>
</dbReference>
<dbReference type="PANTHER" id="PTHR30146:SF24">
    <property type="entry name" value="XYLOSE OPERON REGULATORY PROTEIN"/>
    <property type="match status" value="1"/>
</dbReference>
<dbReference type="Gene3D" id="3.40.50.2300">
    <property type="match status" value="2"/>
</dbReference>
<dbReference type="AlphaFoldDB" id="A0A5C5WRY9"/>
<dbReference type="GO" id="GO:0003700">
    <property type="term" value="F:DNA-binding transcription factor activity"/>
    <property type="evidence" value="ECO:0007669"/>
    <property type="project" value="InterPro"/>
</dbReference>
<keyword evidence="3" id="KW-0804">Transcription</keyword>
<dbReference type="RefSeq" id="WP_165440457.1">
    <property type="nucleotide sequence ID" value="NZ_SJPI01000001.1"/>
</dbReference>
<keyword evidence="2" id="KW-0238">DNA-binding</keyword>
<evidence type="ECO:0000256" key="1">
    <source>
        <dbReference type="ARBA" id="ARBA00023015"/>
    </source>
</evidence>
<evidence type="ECO:0000259" key="4">
    <source>
        <dbReference type="PROSITE" id="PS01124"/>
    </source>
</evidence>
<dbReference type="PROSITE" id="PS01124">
    <property type="entry name" value="HTH_ARAC_FAMILY_2"/>
    <property type="match status" value="1"/>
</dbReference>
<dbReference type="InterPro" id="IPR046335">
    <property type="entry name" value="LacI/GalR-like_sensor"/>
</dbReference>
<accession>A0A5C5WRY9</accession>
<name>A0A5C5WRY9_9BACT</name>
<evidence type="ECO:0000256" key="2">
    <source>
        <dbReference type="ARBA" id="ARBA00023125"/>
    </source>
</evidence>
<dbReference type="InterPro" id="IPR054031">
    <property type="entry name" value="XylR_PBP1"/>
</dbReference>
<dbReference type="Proteomes" id="UP000316598">
    <property type="component" value="Unassembled WGS sequence"/>
</dbReference>
<dbReference type="Pfam" id="PF13377">
    <property type="entry name" value="Peripla_BP_3"/>
    <property type="match status" value="1"/>
</dbReference>
<sequence length="383" mass="43166">MRRVALLIETSRTYGRDLLQGVKCYAQEHGPWSLFVEVRDLESKPPVWLKNWDGDGILTRSGSAAIATAVHRAGVPTVELRSTRRGSKFPFVGINNTVVAQMVADHFLERGFRHFGVFALDTEPFFVERRDGFVEYLKARGLKCSVLYQPGSSEKPEQWEAQQKRLIHWLRKLPRPTAIMACTDQLGCWLLDACSRSSIRVPEDVAIVGVENDETIATMSTPPMSSVRFAGEQIGYESARILDAMMRGKKPPRRPKLFPPICIETRQSSDIVAIDDEHLANAIRLIRQRACEGLTVKGVLEVVPISRSSFERGCRRLLGRSPNEEIIRVRIEKAQSLLRDTDLGLAPIAVRTGFSTAQYLLQVFRQSTGMTPGEYRRQSRNTL</sequence>
<dbReference type="SUPFAM" id="SSF53822">
    <property type="entry name" value="Periplasmic binding protein-like I"/>
    <property type="match status" value="1"/>
</dbReference>
<dbReference type="PANTHER" id="PTHR30146">
    <property type="entry name" value="LACI-RELATED TRANSCRIPTIONAL REPRESSOR"/>
    <property type="match status" value="1"/>
</dbReference>
<dbReference type="Pfam" id="PF22177">
    <property type="entry name" value="PBP1_XylR"/>
    <property type="match status" value="1"/>
</dbReference>
<organism evidence="5 6">
    <name type="scientific">Rubripirellula amarantea</name>
    <dbReference type="NCBI Taxonomy" id="2527999"/>
    <lineage>
        <taxon>Bacteria</taxon>
        <taxon>Pseudomonadati</taxon>
        <taxon>Planctomycetota</taxon>
        <taxon>Planctomycetia</taxon>
        <taxon>Pirellulales</taxon>
        <taxon>Pirellulaceae</taxon>
        <taxon>Rubripirellula</taxon>
    </lineage>
</organism>
<dbReference type="SUPFAM" id="SSF46689">
    <property type="entry name" value="Homeodomain-like"/>
    <property type="match status" value="1"/>
</dbReference>
<proteinExistence type="predicted"/>
<dbReference type="Gene3D" id="1.10.10.60">
    <property type="entry name" value="Homeodomain-like"/>
    <property type="match status" value="1"/>
</dbReference>
<dbReference type="InterPro" id="IPR028082">
    <property type="entry name" value="Peripla_BP_I"/>
</dbReference>
<dbReference type="InterPro" id="IPR009057">
    <property type="entry name" value="Homeodomain-like_sf"/>
</dbReference>